<gene>
    <name evidence="2" type="ORF">GLW07_18980</name>
</gene>
<dbReference type="RefSeq" id="WP_160920838.1">
    <property type="nucleotide sequence ID" value="NZ_WMEY01000007.1"/>
</dbReference>
<evidence type="ECO:0000256" key="1">
    <source>
        <dbReference type="SAM" id="Coils"/>
    </source>
</evidence>
<evidence type="ECO:0000313" key="2">
    <source>
        <dbReference type="EMBL" id="MYL65447.1"/>
    </source>
</evidence>
<feature type="coiled-coil region" evidence="1">
    <location>
        <begin position="19"/>
        <end position="46"/>
    </location>
</feature>
<name>A0A845F478_9BACL</name>
<proteinExistence type="predicted"/>
<dbReference type="Proteomes" id="UP000447833">
    <property type="component" value="Unassembled WGS sequence"/>
</dbReference>
<comment type="caution">
    <text evidence="2">The sequence shown here is derived from an EMBL/GenBank/DDBJ whole genome shotgun (WGS) entry which is preliminary data.</text>
</comment>
<organism evidence="2 3">
    <name type="scientific">Guptibacillus hwajinpoensis</name>
    <dbReference type="NCBI Taxonomy" id="208199"/>
    <lineage>
        <taxon>Bacteria</taxon>
        <taxon>Bacillati</taxon>
        <taxon>Bacillota</taxon>
        <taxon>Bacilli</taxon>
        <taxon>Bacillales</taxon>
        <taxon>Guptibacillaceae</taxon>
        <taxon>Guptibacillus</taxon>
    </lineage>
</organism>
<keyword evidence="1" id="KW-0175">Coiled coil</keyword>
<accession>A0A845F478</accession>
<dbReference type="EMBL" id="WMEY01000007">
    <property type="protein sequence ID" value="MYL65447.1"/>
    <property type="molecule type" value="Genomic_DNA"/>
</dbReference>
<sequence length="85" mass="9902">MNKYGVKKDNMFRFAEKTIVILEGNLKKIQKSIDSIEEEIFNSNSEAFSHSEKILIVYTDKEEKPLLLRAYEVEKTGREAYEGLL</sequence>
<dbReference type="AlphaFoldDB" id="A0A845F478"/>
<reference evidence="2 3" key="1">
    <citation type="submission" date="2019-11" db="EMBL/GenBank/DDBJ databases">
        <title>Genome sequences of 17 halophilic strains isolated from different environments.</title>
        <authorList>
            <person name="Furrow R.E."/>
        </authorList>
    </citation>
    <scope>NUCLEOTIDE SEQUENCE [LARGE SCALE GENOMIC DNA]</scope>
    <source>
        <strain evidence="2 3">22506_14_FS</strain>
    </source>
</reference>
<evidence type="ECO:0000313" key="3">
    <source>
        <dbReference type="Proteomes" id="UP000447833"/>
    </source>
</evidence>
<protein>
    <submittedName>
        <fullName evidence="2">Uncharacterized protein</fullName>
    </submittedName>
</protein>